<evidence type="ECO:0000256" key="2">
    <source>
        <dbReference type="SAM" id="SignalP"/>
    </source>
</evidence>
<name>A0ABT1W5T3_9PROT</name>
<dbReference type="RefSeq" id="WP_422863713.1">
    <property type="nucleotide sequence ID" value="NZ_JAMSKV010000005.1"/>
</dbReference>
<evidence type="ECO:0000313" key="3">
    <source>
        <dbReference type="EMBL" id="MCQ8278241.1"/>
    </source>
</evidence>
<comment type="caution">
    <text evidence="3">The sequence shown here is derived from an EMBL/GenBank/DDBJ whole genome shotgun (WGS) entry which is preliminary data.</text>
</comment>
<dbReference type="EMBL" id="JAMSKV010000005">
    <property type="protein sequence ID" value="MCQ8278241.1"/>
    <property type="molecule type" value="Genomic_DNA"/>
</dbReference>
<feature type="signal peptide" evidence="2">
    <location>
        <begin position="1"/>
        <end position="23"/>
    </location>
</feature>
<dbReference type="Proteomes" id="UP001524587">
    <property type="component" value="Unassembled WGS sequence"/>
</dbReference>
<sequence>MPRRSVLPLLVLAGLAACPVARAQSLGEDAPAKARTGKSPSAITLSVPQSYDFSQSVSASPGADQARRLRNAPLPDPATVKKPSDTLRDPNTGADTTAFGSAYSYANPLYGPQGPGSVQNAASKSAGTPAPQGLQFTVFQWGYPRPPMPKVPGEDLTAAPPPVPVIDFAVQADDGAALDARASATIGRAVQAYGRAALTRITIERPAHAPDCCKRYPDLVRAALIGNGLSPDHLLSGHQIRVVMTTLPMKK</sequence>
<proteinExistence type="predicted"/>
<gene>
    <name evidence="3" type="ORF">NFI95_07240</name>
</gene>
<feature type="chain" id="PRO_5045287657" evidence="2">
    <location>
        <begin position="24"/>
        <end position="251"/>
    </location>
</feature>
<organism evidence="3 4">
    <name type="scientific">Endosaccharibacter trunci</name>
    <dbReference type="NCBI Taxonomy" id="2812733"/>
    <lineage>
        <taxon>Bacteria</taxon>
        <taxon>Pseudomonadati</taxon>
        <taxon>Pseudomonadota</taxon>
        <taxon>Alphaproteobacteria</taxon>
        <taxon>Acetobacterales</taxon>
        <taxon>Acetobacteraceae</taxon>
        <taxon>Endosaccharibacter</taxon>
    </lineage>
</organism>
<evidence type="ECO:0000256" key="1">
    <source>
        <dbReference type="SAM" id="MobiDB-lite"/>
    </source>
</evidence>
<reference evidence="3 4" key="1">
    <citation type="submission" date="2022-06" db="EMBL/GenBank/DDBJ databases">
        <title>Endosaccharibacter gen. nov., sp. nov., endophytic bacteria isolated from sugarcane.</title>
        <authorList>
            <person name="Pitiwittayakul N."/>
            <person name="Yukphan P."/>
            <person name="Charoenyingcharoen P."/>
            <person name="Tanasupawat S."/>
        </authorList>
    </citation>
    <scope>NUCLEOTIDE SEQUENCE [LARGE SCALE GENOMIC DNA]</scope>
    <source>
        <strain evidence="3 4">KSS8</strain>
    </source>
</reference>
<keyword evidence="4" id="KW-1185">Reference proteome</keyword>
<keyword evidence="2" id="KW-0732">Signal</keyword>
<dbReference type="PROSITE" id="PS51257">
    <property type="entry name" value="PROKAR_LIPOPROTEIN"/>
    <property type="match status" value="1"/>
</dbReference>
<accession>A0ABT1W5T3</accession>
<evidence type="ECO:0000313" key="4">
    <source>
        <dbReference type="Proteomes" id="UP001524587"/>
    </source>
</evidence>
<feature type="region of interest" description="Disordered" evidence="1">
    <location>
        <begin position="54"/>
        <end position="95"/>
    </location>
</feature>
<protein>
    <submittedName>
        <fullName evidence="3">Uncharacterized protein</fullName>
    </submittedName>
</protein>